<reference evidence="1" key="1">
    <citation type="submission" date="2020-11" db="EMBL/GenBank/DDBJ databases">
        <authorList>
            <consortium name="DOE Joint Genome Institute"/>
            <person name="Ahrendt S."/>
            <person name="Riley R."/>
            <person name="Andreopoulos W."/>
            <person name="Labutti K."/>
            <person name="Pangilinan J."/>
            <person name="Ruiz-Duenas F.J."/>
            <person name="Barrasa J.M."/>
            <person name="Sanchez-Garcia M."/>
            <person name="Camarero S."/>
            <person name="Miyauchi S."/>
            <person name="Serrano A."/>
            <person name="Linde D."/>
            <person name="Babiker R."/>
            <person name="Drula E."/>
            <person name="Ayuso-Fernandez I."/>
            <person name="Pacheco R."/>
            <person name="Padilla G."/>
            <person name="Ferreira P."/>
            <person name="Barriuso J."/>
            <person name="Kellner H."/>
            <person name="Castanera R."/>
            <person name="Alfaro M."/>
            <person name="Ramirez L."/>
            <person name="Pisabarro A.G."/>
            <person name="Kuo A."/>
            <person name="Tritt A."/>
            <person name="Lipzen A."/>
            <person name="He G."/>
            <person name="Yan M."/>
            <person name="Ng V."/>
            <person name="Cullen D."/>
            <person name="Martin F."/>
            <person name="Rosso M.-N."/>
            <person name="Henrissat B."/>
            <person name="Hibbett D."/>
            <person name="Martinez A.T."/>
            <person name="Grigoriev I.V."/>
        </authorList>
    </citation>
    <scope>NUCLEOTIDE SEQUENCE</scope>
    <source>
        <strain evidence="1">ATCC 90797</strain>
    </source>
</reference>
<accession>A0A9P6DBE7</accession>
<comment type="caution">
    <text evidence="1">The sequence shown here is derived from an EMBL/GenBank/DDBJ whole genome shotgun (WGS) entry which is preliminary data.</text>
</comment>
<protein>
    <submittedName>
        <fullName evidence="1">Uncharacterized protein</fullName>
    </submittedName>
</protein>
<dbReference type="AlphaFoldDB" id="A0A9P6DBE7"/>
<sequence length="70" mass="7727">MDRLPATSIPTLFCRRPRSPALIKRLLTLHSRTRNIPGPVKGGIEQCTLIGTGQFVIPVLFAPHVKVKVL</sequence>
<proteinExistence type="predicted"/>
<dbReference type="EMBL" id="MU154670">
    <property type="protein sequence ID" value="KAF9489475.1"/>
    <property type="molecule type" value="Genomic_DNA"/>
</dbReference>
<gene>
    <name evidence="1" type="ORF">BDN71DRAFT_317260</name>
</gene>
<name>A0A9P6DBE7_PLEER</name>
<evidence type="ECO:0000313" key="2">
    <source>
        <dbReference type="Proteomes" id="UP000807025"/>
    </source>
</evidence>
<evidence type="ECO:0000313" key="1">
    <source>
        <dbReference type="EMBL" id="KAF9489475.1"/>
    </source>
</evidence>
<keyword evidence="2" id="KW-1185">Reference proteome</keyword>
<dbReference type="Proteomes" id="UP000807025">
    <property type="component" value="Unassembled WGS sequence"/>
</dbReference>
<organism evidence="1 2">
    <name type="scientific">Pleurotus eryngii</name>
    <name type="common">Boletus of the steppes</name>
    <dbReference type="NCBI Taxonomy" id="5323"/>
    <lineage>
        <taxon>Eukaryota</taxon>
        <taxon>Fungi</taxon>
        <taxon>Dikarya</taxon>
        <taxon>Basidiomycota</taxon>
        <taxon>Agaricomycotina</taxon>
        <taxon>Agaricomycetes</taxon>
        <taxon>Agaricomycetidae</taxon>
        <taxon>Agaricales</taxon>
        <taxon>Pleurotineae</taxon>
        <taxon>Pleurotaceae</taxon>
        <taxon>Pleurotus</taxon>
    </lineage>
</organism>